<dbReference type="OrthoDB" id="5975050at2759"/>
<dbReference type="InterPro" id="IPR001683">
    <property type="entry name" value="PX_dom"/>
</dbReference>
<keyword evidence="5" id="KW-0446">Lipid-binding</keyword>
<dbReference type="PANTHER" id="PTHR20939:SF11">
    <property type="entry name" value="LD12265P"/>
    <property type="match status" value="1"/>
</dbReference>
<dbReference type="Proteomes" id="UP001153636">
    <property type="component" value="Chromosome 3"/>
</dbReference>
<evidence type="ECO:0000256" key="5">
    <source>
        <dbReference type="ARBA" id="ARBA00023121"/>
    </source>
</evidence>
<dbReference type="PANTHER" id="PTHR20939">
    <property type="entry name" value="SORTING NEXIN 20, 21"/>
    <property type="match status" value="1"/>
</dbReference>
<keyword evidence="9" id="KW-1185">Reference proteome</keyword>
<evidence type="ECO:0000256" key="6">
    <source>
        <dbReference type="ARBA" id="ARBA00023136"/>
    </source>
</evidence>
<organism evidence="8 9">
    <name type="scientific">Psylliodes chrysocephalus</name>
    <dbReference type="NCBI Taxonomy" id="3402493"/>
    <lineage>
        <taxon>Eukaryota</taxon>
        <taxon>Metazoa</taxon>
        <taxon>Ecdysozoa</taxon>
        <taxon>Arthropoda</taxon>
        <taxon>Hexapoda</taxon>
        <taxon>Insecta</taxon>
        <taxon>Pterygota</taxon>
        <taxon>Neoptera</taxon>
        <taxon>Endopterygota</taxon>
        <taxon>Coleoptera</taxon>
        <taxon>Polyphaga</taxon>
        <taxon>Cucujiformia</taxon>
        <taxon>Chrysomeloidea</taxon>
        <taxon>Chrysomelidae</taxon>
        <taxon>Galerucinae</taxon>
        <taxon>Alticini</taxon>
        <taxon>Psylliodes</taxon>
    </lineage>
</organism>
<evidence type="ECO:0000313" key="8">
    <source>
        <dbReference type="EMBL" id="CAH1108975.1"/>
    </source>
</evidence>
<keyword evidence="6" id="KW-0472">Membrane</keyword>
<reference evidence="8" key="1">
    <citation type="submission" date="2022-01" db="EMBL/GenBank/DDBJ databases">
        <authorList>
            <person name="King R."/>
        </authorList>
    </citation>
    <scope>NUCLEOTIDE SEQUENCE</scope>
</reference>
<sequence length="266" mass="30549">MTQIMGSEKKGLIFEIRSSKIAGNTDEKKHVIYSLQIRYISENDDLNPSIIERRYTHFLDLYTSLKNEHPNLMNNVEFPKKVILGNFDNELISTRSTGFESLLKYISTESRLRNSHALLAFLQNVELNQAKEFFKNKEASLAYPILENSLKLLNKVYTDRSPAVILALNRLIACVELMSDFPEALKWADLAIHRYEGVSDSDLLELYIPLLQTCVKLWDQNGRNPEEIKNRLTNLQKQGMKVDESTILMDAVDSIEKKIFNVSSTS</sequence>
<name>A0A9P0CZ32_9CUCU</name>
<dbReference type="AlphaFoldDB" id="A0A9P0CZ32"/>
<dbReference type="PROSITE" id="PS50195">
    <property type="entry name" value="PX"/>
    <property type="match status" value="1"/>
</dbReference>
<dbReference type="SMART" id="SM00312">
    <property type="entry name" value="PX"/>
    <property type="match status" value="1"/>
</dbReference>
<keyword evidence="2" id="KW-0813">Transport</keyword>
<keyword evidence="4" id="KW-0653">Protein transport</keyword>
<keyword evidence="3" id="KW-0967">Endosome</keyword>
<dbReference type="Gene3D" id="3.30.1520.10">
    <property type="entry name" value="Phox-like domain"/>
    <property type="match status" value="1"/>
</dbReference>
<evidence type="ECO:0000256" key="4">
    <source>
        <dbReference type="ARBA" id="ARBA00022927"/>
    </source>
</evidence>
<evidence type="ECO:0000256" key="2">
    <source>
        <dbReference type="ARBA" id="ARBA00022448"/>
    </source>
</evidence>
<dbReference type="GO" id="GO:1901981">
    <property type="term" value="F:phosphatidylinositol phosphate binding"/>
    <property type="evidence" value="ECO:0007669"/>
    <property type="project" value="TreeGrafter"/>
</dbReference>
<evidence type="ECO:0000259" key="7">
    <source>
        <dbReference type="PROSITE" id="PS50195"/>
    </source>
</evidence>
<evidence type="ECO:0000256" key="3">
    <source>
        <dbReference type="ARBA" id="ARBA00022753"/>
    </source>
</evidence>
<dbReference type="InterPro" id="IPR039937">
    <property type="entry name" value="SNX20/SNX21"/>
</dbReference>
<evidence type="ECO:0000256" key="1">
    <source>
        <dbReference type="ARBA" id="ARBA00004469"/>
    </source>
</evidence>
<dbReference type="InterPro" id="IPR036871">
    <property type="entry name" value="PX_dom_sf"/>
</dbReference>
<dbReference type="GO" id="GO:0031901">
    <property type="term" value="C:early endosome membrane"/>
    <property type="evidence" value="ECO:0007669"/>
    <property type="project" value="UniProtKB-SubCell"/>
</dbReference>
<dbReference type="EMBL" id="OV651815">
    <property type="protein sequence ID" value="CAH1108975.1"/>
    <property type="molecule type" value="Genomic_DNA"/>
</dbReference>
<dbReference type="Pfam" id="PF00787">
    <property type="entry name" value="PX"/>
    <property type="match status" value="1"/>
</dbReference>
<feature type="domain" description="PX" evidence="7">
    <location>
        <begin position="11"/>
        <end position="129"/>
    </location>
</feature>
<gene>
    <name evidence="8" type="ORF">PSYICH_LOCUS8778</name>
</gene>
<comment type="subcellular location">
    <subcellularLocation>
        <location evidence="1">Early endosome membrane</location>
        <topology evidence="1">Peripheral membrane protein</topology>
        <orientation evidence="1">Cytoplasmic side</orientation>
    </subcellularLocation>
</comment>
<protein>
    <recommendedName>
        <fullName evidence="7">PX domain-containing protein</fullName>
    </recommendedName>
</protein>
<proteinExistence type="predicted"/>
<dbReference type="SUPFAM" id="SSF64268">
    <property type="entry name" value="PX domain"/>
    <property type="match status" value="1"/>
</dbReference>
<evidence type="ECO:0000313" key="9">
    <source>
        <dbReference type="Proteomes" id="UP001153636"/>
    </source>
</evidence>
<dbReference type="GO" id="GO:0015031">
    <property type="term" value="P:protein transport"/>
    <property type="evidence" value="ECO:0007669"/>
    <property type="project" value="UniProtKB-KW"/>
</dbReference>
<accession>A0A9P0CZ32</accession>